<gene>
    <name evidence="2" type="ORF">LPJ64_000245</name>
</gene>
<dbReference type="InterPro" id="IPR041726">
    <property type="entry name" value="ACAD10_11_N"/>
</dbReference>
<dbReference type="Gene3D" id="3.90.1200.10">
    <property type="match status" value="1"/>
</dbReference>
<proteinExistence type="predicted"/>
<name>A0A9W7XQM1_9FUNG</name>
<reference evidence="2" key="1">
    <citation type="submission" date="2022-07" db="EMBL/GenBank/DDBJ databases">
        <title>Phylogenomic reconstructions and comparative analyses of Kickxellomycotina fungi.</title>
        <authorList>
            <person name="Reynolds N.K."/>
            <person name="Stajich J.E."/>
            <person name="Barry K."/>
            <person name="Grigoriev I.V."/>
            <person name="Crous P."/>
            <person name="Smith M.E."/>
        </authorList>
    </citation>
    <scope>NUCLEOTIDE SEQUENCE</scope>
    <source>
        <strain evidence="2">NBRC 105413</strain>
    </source>
</reference>
<comment type="caution">
    <text evidence="2">The sequence shown here is derived from an EMBL/GenBank/DDBJ whole genome shotgun (WGS) entry which is preliminary data.</text>
</comment>
<dbReference type="Gene3D" id="3.30.200.20">
    <property type="entry name" value="Phosphorylase Kinase, domain 1"/>
    <property type="match status" value="1"/>
</dbReference>
<dbReference type="InterPro" id="IPR052898">
    <property type="entry name" value="ACAD10-like"/>
</dbReference>
<dbReference type="Pfam" id="PF01636">
    <property type="entry name" value="APH"/>
    <property type="match status" value="1"/>
</dbReference>
<dbReference type="InterPro" id="IPR011009">
    <property type="entry name" value="Kinase-like_dom_sf"/>
</dbReference>
<protein>
    <recommendedName>
        <fullName evidence="1">Aminoglycoside phosphotransferase domain-containing protein</fullName>
    </recommendedName>
</protein>
<sequence>MAETPTTTSMPSSLVGEVRRGHELDLEKLTAFLKSSKEDLELPLTVKQFNIGQSNPTYLIIDASGRKFVLRKKPAGQLLSKTAHAVEREYRVLDALGRHTDVPVPRVYALCEDTSVLGTPFYLMEFLEGRILPDVRLSEIKAAERHVYWEALVDVLAKLHKVDYLAVGLQGYGKPSGYYDRQMRSLTRVAEAQSATVDSNGNSVGELYRLDHLKRWFAKNQCPDETTVVHGDFKMDNVVWHPQEPRIIGILDWELSTLGNPRTDLANMLQPLLVPYADMKAQSSILVGLKGAPAEEGAPSEQALLRRYCQLMQREYPLEGWEFAKIFGLFRNAVIQQGVAARVAKGQASSSFAHLVGKVFPQTMAMAMEIVDGLEAQSRRSKL</sequence>
<dbReference type="CDD" id="cd05154">
    <property type="entry name" value="ACAD10_11_N-like"/>
    <property type="match status" value="1"/>
</dbReference>
<organism evidence="2 3">
    <name type="scientific">Coemansia asiatica</name>
    <dbReference type="NCBI Taxonomy" id="1052880"/>
    <lineage>
        <taxon>Eukaryota</taxon>
        <taxon>Fungi</taxon>
        <taxon>Fungi incertae sedis</taxon>
        <taxon>Zoopagomycota</taxon>
        <taxon>Kickxellomycotina</taxon>
        <taxon>Kickxellomycetes</taxon>
        <taxon>Kickxellales</taxon>
        <taxon>Kickxellaceae</taxon>
        <taxon>Coemansia</taxon>
    </lineage>
</organism>
<feature type="domain" description="Aminoglycoside phosphotransferase" evidence="1">
    <location>
        <begin position="45"/>
        <end position="269"/>
    </location>
</feature>
<dbReference type="EMBL" id="JANBOH010000005">
    <property type="protein sequence ID" value="KAJ1648417.1"/>
    <property type="molecule type" value="Genomic_DNA"/>
</dbReference>
<dbReference type="PANTHER" id="PTHR47829">
    <property type="entry name" value="HYDROLASE, PUTATIVE (AFU_ORTHOLOGUE AFUA_1G12880)-RELATED"/>
    <property type="match status" value="1"/>
</dbReference>
<keyword evidence="3" id="KW-1185">Reference proteome</keyword>
<dbReference type="InterPro" id="IPR002575">
    <property type="entry name" value="Aminoglycoside_PTrfase"/>
</dbReference>
<evidence type="ECO:0000259" key="1">
    <source>
        <dbReference type="Pfam" id="PF01636"/>
    </source>
</evidence>
<dbReference type="SUPFAM" id="SSF56112">
    <property type="entry name" value="Protein kinase-like (PK-like)"/>
    <property type="match status" value="1"/>
</dbReference>
<accession>A0A9W7XQM1</accession>
<evidence type="ECO:0000313" key="2">
    <source>
        <dbReference type="EMBL" id="KAJ1648417.1"/>
    </source>
</evidence>
<dbReference type="PANTHER" id="PTHR47829:SF1">
    <property type="entry name" value="HAD FAMILY PHOSPHATASE"/>
    <property type="match status" value="1"/>
</dbReference>
<dbReference type="Proteomes" id="UP001145021">
    <property type="component" value="Unassembled WGS sequence"/>
</dbReference>
<dbReference type="AlphaFoldDB" id="A0A9W7XQM1"/>
<evidence type="ECO:0000313" key="3">
    <source>
        <dbReference type="Proteomes" id="UP001145021"/>
    </source>
</evidence>